<gene>
    <name evidence="1" type="ORF">E0E05_04790</name>
</gene>
<keyword evidence="2" id="KW-1185">Reference proteome</keyword>
<dbReference type="Proteomes" id="UP000293719">
    <property type="component" value="Chromosome"/>
</dbReference>
<dbReference type="GeneID" id="90766605"/>
<name>A0A4V1A3Q9_9HYPH</name>
<protein>
    <submittedName>
        <fullName evidence="1">Uncharacterized protein</fullName>
    </submittedName>
</protein>
<sequence length="70" mass="8096">MAFDGLITRLNMLFSEMENQPQDAHELLFQIHAELEQMRAEGLPLPQDLVDLERRLEEEFAARGMERPAG</sequence>
<dbReference type="OrthoDB" id="9808314at2"/>
<evidence type="ECO:0000313" key="1">
    <source>
        <dbReference type="EMBL" id="QBK29978.1"/>
    </source>
</evidence>
<accession>A0A4V1A3Q9</accession>
<dbReference type="AlphaFoldDB" id="A0A4V1A3Q9"/>
<dbReference type="KEGG" id="rpod:E0E05_04790"/>
<dbReference type="RefSeq" id="WP_131615685.1">
    <property type="nucleotide sequence ID" value="NZ_CP036532.1"/>
</dbReference>
<organism evidence="1 2">
    <name type="scientific">Roseitalea porphyridii</name>
    <dbReference type="NCBI Taxonomy" id="1852022"/>
    <lineage>
        <taxon>Bacteria</taxon>
        <taxon>Pseudomonadati</taxon>
        <taxon>Pseudomonadota</taxon>
        <taxon>Alphaproteobacteria</taxon>
        <taxon>Hyphomicrobiales</taxon>
        <taxon>Ahrensiaceae</taxon>
        <taxon>Roseitalea</taxon>
    </lineage>
</organism>
<proteinExistence type="predicted"/>
<dbReference type="EMBL" id="CP036532">
    <property type="protein sequence ID" value="QBK29978.1"/>
    <property type="molecule type" value="Genomic_DNA"/>
</dbReference>
<reference evidence="1 2" key="1">
    <citation type="journal article" date="2017" name="Int. J. Syst. Evol. Microbiol.">
        <title>Roseitalea porphyridii gen. nov., sp. nov., isolated from a red alga, and reclassification of Hoeflea suaedae Chung et al. 2013 as Pseudohoeflea suaedae gen. nov., comb. nov.</title>
        <authorList>
            <person name="Hyeon J.W."/>
            <person name="Jeong S.E."/>
            <person name="Baek K."/>
            <person name="Jeon C.O."/>
        </authorList>
    </citation>
    <scope>NUCLEOTIDE SEQUENCE [LARGE SCALE GENOMIC DNA]</scope>
    <source>
        <strain evidence="1 2">MA7-20</strain>
    </source>
</reference>
<evidence type="ECO:0000313" key="2">
    <source>
        <dbReference type="Proteomes" id="UP000293719"/>
    </source>
</evidence>